<evidence type="ECO:0000313" key="9">
    <source>
        <dbReference type="Proteomes" id="UP000325081"/>
    </source>
</evidence>
<dbReference type="InterPro" id="IPR044810">
    <property type="entry name" value="WRKY_plant"/>
</dbReference>
<protein>
    <submittedName>
        <fullName evidence="8">WRKY DNA-binding protein 28</fullName>
    </submittedName>
</protein>
<evidence type="ECO:0000256" key="3">
    <source>
        <dbReference type="ARBA" id="ARBA00023125"/>
    </source>
</evidence>
<accession>A0A5A7RAP8</accession>
<evidence type="ECO:0000256" key="4">
    <source>
        <dbReference type="ARBA" id="ARBA00023163"/>
    </source>
</evidence>
<name>A0A5A7RAP8_STRAF</name>
<evidence type="ECO:0000256" key="6">
    <source>
        <dbReference type="SAM" id="MobiDB-lite"/>
    </source>
</evidence>
<gene>
    <name evidence="8" type="ORF">STAS_30897</name>
</gene>
<dbReference type="Pfam" id="PF03106">
    <property type="entry name" value="WRKY"/>
    <property type="match status" value="1"/>
</dbReference>
<organism evidence="8 9">
    <name type="scientific">Striga asiatica</name>
    <name type="common">Asiatic witchweed</name>
    <name type="synonym">Buchnera asiatica</name>
    <dbReference type="NCBI Taxonomy" id="4170"/>
    <lineage>
        <taxon>Eukaryota</taxon>
        <taxon>Viridiplantae</taxon>
        <taxon>Streptophyta</taxon>
        <taxon>Embryophyta</taxon>
        <taxon>Tracheophyta</taxon>
        <taxon>Spermatophyta</taxon>
        <taxon>Magnoliopsida</taxon>
        <taxon>eudicotyledons</taxon>
        <taxon>Gunneridae</taxon>
        <taxon>Pentapetalae</taxon>
        <taxon>asterids</taxon>
        <taxon>lamiids</taxon>
        <taxon>Lamiales</taxon>
        <taxon>Orobanchaceae</taxon>
        <taxon>Buchnereae</taxon>
        <taxon>Striga</taxon>
    </lineage>
</organism>
<comment type="subcellular location">
    <subcellularLocation>
        <location evidence="1">Nucleus</location>
    </subcellularLocation>
</comment>
<dbReference type="InterPro" id="IPR036576">
    <property type="entry name" value="WRKY_dom_sf"/>
</dbReference>
<evidence type="ECO:0000256" key="2">
    <source>
        <dbReference type="ARBA" id="ARBA00023015"/>
    </source>
</evidence>
<keyword evidence="5" id="KW-0539">Nucleus</keyword>
<dbReference type="FunFam" id="2.20.25.80:FF:000003">
    <property type="entry name" value="WRKY transcription factor 57"/>
    <property type="match status" value="1"/>
</dbReference>
<evidence type="ECO:0000256" key="1">
    <source>
        <dbReference type="ARBA" id="ARBA00004123"/>
    </source>
</evidence>
<evidence type="ECO:0000259" key="7">
    <source>
        <dbReference type="PROSITE" id="PS50811"/>
    </source>
</evidence>
<dbReference type="GO" id="GO:0043565">
    <property type="term" value="F:sequence-specific DNA binding"/>
    <property type="evidence" value="ECO:0007669"/>
    <property type="project" value="InterPro"/>
</dbReference>
<dbReference type="PANTHER" id="PTHR31221">
    <property type="entry name" value="WRKY TRANSCRIPTION FACTOR PROTEIN 1-RELATED"/>
    <property type="match status" value="1"/>
</dbReference>
<dbReference type="Gene3D" id="2.20.25.80">
    <property type="entry name" value="WRKY domain"/>
    <property type="match status" value="1"/>
</dbReference>
<feature type="region of interest" description="Disordered" evidence="6">
    <location>
        <begin position="149"/>
        <end position="215"/>
    </location>
</feature>
<dbReference type="PANTHER" id="PTHR31221:SF334">
    <property type="entry name" value="WRKY TRANSCRIPTION FACTOR 57-RELATED"/>
    <property type="match status" value="1"/>
</dbReference>
<sequence>MSGEQEDHKKYSFPYFSSFHHQEDQTMHLSDHDQGFAFPIITDNHTNNYSTFMYNHQQQQQQQQQQNPNTLEFDHLNNPNPADLSFSNCLQLGAADYNTLSNAFDLSCSSVDQQIAIPNNNNDNNNINKNIITSSADDFVYKGVDIAGGSENQQTQNSSGSVSSHEGGVEEDSSKGSKTTLQPKDGEEEGTDGKSKNVGKSKKKDEKKQREPRFAFMTKSEVDNLEDGYRWRKYGQKAVKNSPFPRSYYRCTSQKCGVKKRIERSSQDPSVVITTYEGQHNHHSPATVRGSAAAMLTPSLFPPPFMGGGGGFPAEPDLQFFPSARQQVPSSGYFSHFINPHQHQEPNDQFGLFIPGLNSNISSSFLHKRTHP</sequence>
<keyword evidence="4" id="KW-0804">Transcription</keyword>
<feature type="compositionally biased region" description="Basic and acidic residues" evidence="6">
    <location>
        <begin position="203"/>
        <end position="213"/>
    </location>
</feature>
<evidence type="ECO:0000313" key="8">
    <source>
        <dbReference type="EMBL" id="GER53391.1"/>
    </source>
</evidence>
<feature type="domain" description="WRKY" evidence="7">
    <location>
        <begin position="220"/>
        <end position="285"/>
    </location>
</feature>
<dbReference type="PROSITE" id="PS50811">
    <property type="entry name" value="WRKY"/>
    <property type="match status" value="1"/>
</dbReference>
<keyword evidence="9" id="KW-1185">Reference proteome</keyword>
<dbReference type="GO" id="GO:0003700">
    <property type="term" value="F:DNA-binding transcription factor activity"/>
    <property type="evidence" value="ECO:0007669"/>
    <property type="project" value="InterPro"/>
</dbReference>
<proteinExistence type="predicted"/>
<dbReference type="GO" id="GO:0005634">
    <property type="term" value="C:nucleus"/>
    <property type="evidence" value="ECO:0007669"/>
    <property type="project" value="UniProtKB-SubCell"/>
</dbReference>
<dbReference type="SMART" id="SM00774">
    <property type="entry name" value="WRKY"/>
    <property type="match status" value="1"/>
</dbReference>
<reference evidence="9" key="1">
    <citation type="journal article" date="2019" name="Curr. Biol.">
        <title>Genome Sequence of Striga asiatica Provides Insight into the Evolution of Plant Parasitism.</title>
        <authorList>
            <person name="Yoshida S."/>
            <person name="Kim S."/>
            <person name="Wafula E.K."/>
            <person name="Tanskanen J."/>
            <person name="Kim Y.M."/>
            <person name="Honaas L."/>
            <person name="Yang Z."/>
            <person name="Spallek T."/>
            <person name="Conn C.E."/>
            <person name="Ichihashi Y."/>
            <person name="Cheong K."/>
            <person name="Cui S."/>
            <person name="Der J.P."/>
            <person name="Gundlach H."/>
            <person name="Jiao Y."/>
            <person name="Hori C."/>
            <person name="Ishida J.K."/>
            <person name="Kasahara H."/>
            <person name="Kiba T."/>
            <person name="Kim M.S."/>
            <person name="Koo N."/>
            <person name="Laohavisit A."/>
            <person name="Lee Y.H."/>
            <person name="Lumba S."/>
            <person name="McCourt P."/>
            <person name="Mortimer J.C."/>
            <person name="Mutuku J.M."/>
            <person name="Nomura T."/>
            <person name="Sasaki-Sekimoto Y."/>
            <person name="Seto Y."/>
            <person name="Wang Y."/>
            <person name="Wakatake T."/>
            <person name="Sakakibara H."/>
            <person name="Demura T."/>
            <person name="Yamaguchi S."/>
            <person name="Yoneyama K."/>
            <person name="Manabe R.I."/>
            <person name="Nelson D.C."/>
            <person name="Schulman A.H."/>
            <person name="Timko M.P."/>
            <person name="dePamphilis C.W."/>
            <person name="Choi D."/>
            <person name="Shirasu K."/>
        </authorList>
    </citation>
    <scope>NUCLEOTIDE SEQUENCE [LARGE SCALE GENOMIC DNA]</scope>
    <source>
        <strain evidence="9">cv. UVA1</strain>
    </source>
</reference>
<dbReference type="InterPro" id="IPR003657">
    <property type="entry name" value="WRKY_dom"/>
</dbReference>
<comment type="caution">
    <text evidence="8">The sequence shown here is derived from an EMBL/GenBank/DDBJ whole genome shotgun (WGS) entry which is preliminary data.</text>
</comment>
<dbReference type="AlphaFoldDB" id="A0A5A7RAP8"/>
<dbReference type="OrthoDB" id="693960at2759"/>
<dbReference type="Proteomes" id="UP000325081">
    <property type="component" value="Unassembled WGS sequence"/>
</dbReference>
<dbReference type="EMBL" id="BKCP01010515">
    <property type="protein sequence ID" value="GER53391.1"/>
    <property type="molecule type" value="Genomic_DNA"/>
</dbReference>
<dbReference type="SUPFAM" id="SSF118290">
    <property type="entry name" value="WRKY DNA-binding domain"/>
    <property type="match status" value="1"/>
</dbReference>
<evidence type="ECO:0000256" key="5">
    <source>
        <dbReference type="ARBA" id="ARBA00023242"/>
    </source>
</evidence>
<keyword evidence="2" id="KW-0805">Transcription regulation</keyword>
<keyword evidence="3 8" id="KW-0238">DNA-binding</keyword>